<evidence type="ECO:0000256" key="1">
    <source>
        <dbReference type="ARBA" id="ARBA00022490"/>
    </source>
</evidence>
<evidence type="ECO:0000256" key="3">
    <source>
        <dbReference type="ARBA" id="ARBA00022618"/>
    </source>
</evidence>
<dbReference type="Pfam" id="PF02875">
    <property type="entry name" value="Mur_ligase_C"/>
    <property type="match status" value="1"/>
</dbReference>
<dbReference type="Gene3D" id="3.40.1190.10">
    <property type="entry name" value="Mur-like, catalytic domain"/>
    <property type="match status" value="1"/>
</dbReference>
<dbReference type="RefSeq" id="WP_132804879.1">
    <property type="nucleotide sequence ID" value="NZ_SMAK01000001.1"/>
</dbReference>
<dbReference type="Gene3D" id="3.40.1390.10">
    <property type="entry name" value="MurE/MurF, N-terminal domain"/>
    <property type="match status" value="1"/>
</dbReference>
<dbReference type="UniPathway" id="UPA00219"/>
<dbReference type="InterPro" id="IPR051046">
    <property type="entry name" value="MurCDEF_CellWall_CoF430Synth"/>
</dbReference>
<evidence type="ECO:0000256" key="6">
    <source>
        <dbReference type="ARBA" id="ARBA00022960"/>
    </source>
</evidence>
<keyword evidence="4 10" id="KW-0547">Nucleotide-binding</keyword>
<dbReference type="SUPFAM" id="SSF63418">
    <property type="entry name" value="MurE/MurF N-terminal domain"/>
    <property type="match status" value="1"/>
</dbReference>
<dbReference type="InterPro" id="IPR004101">
    <property type="entry name" value="Mur_ligase_C"/>
</dbReference>
<gene>
    <name evidence="10" type="primary">murF</name>
    <name evidence="15" type="ORF">EDC22_101366</name>
</gene>
<dbReference type="InterPro" id="IPR035911">
    <property type="entry name" value="MurE/MurF_N"/>
</dbReference>
<dbReference type="Proteomes" id="UP000295678">
    <property type="component" value="Unassembled WGS sequence"/>
</dbReference>
<evidence type="ECO:0000259" key="13">
    <source>
        <dbReference type="Pfam" id="PF02875"/>
    </source>
</evidence>
<evidence type="ECO:0000313" key="15">
    <source>
        <dbReference type="EMBL" id="TCT13498.1"/>
    </source>
</evidence>
<comment type="caution">
    <text evidence="15">The sequence shown here is derived from an EMBL/GenBank/DDBJ whole genome shotgun (WGS) entry which is preliminary data.</text>
</comment>
<keyword evidence="6 10" id="KW-0133">Cell shape</keyword>
<sequence length="473" mass="49677">MSALWTSEAFVAATGGRTVGRVPDIRGISIDSRTLDPGDAFFAIRGDRFDGHDFVTAAIAHGAVVAVIDEQHAAALSGAGAALVVVPDVLEALRRLGMAARRRTGARIIGVTGSVGKTGTKEALRLALSRSGRTHASAASYNNHWGVPLSLARMPEATRFGVFEMGMNAPGEISALTRMVRPQIAIITTVEPVHLEFFGSVEKIADAKAEIFEGLEADGTAILNLDNPHFARLADAARAHGARVVTFGAAATADVRLVRVALHPDCSCVTAELFGREVTYKLGAPGRHLVGNSLAVLAAVDMAGADLALAALALADLRAPKGRGARFRLKVGEGTITVIDESYNANPASMRAALALLGQTQPGPRGRRIAVIGDMRELGAAADDLHRALAVPLAEAGVDLLLGAGPHTRALYEAVDHRHRHVWALESEGLRDELLDLVRPGDVVMIKGSLGSRMGPLVEALRQRFAPVEQGAA</sequence>
<keyword evidence="2 10" id="KW-0436">Ligase</keyword>
<evidence type="ECO:0000256" key="10">
    <source>
        <dbReference type="HAMAP-Rule" id="MF_02019"/>
    </source>
</evidence>
<dbReference type="EC" id="6.3.2.10" evidence="10 11"/>
<evidence type="ECO:0000256" key="8">
    <source>
        <dbReference type="ARBA" id="ARBA00023306"/>
    </source>
</evidence>
<dbReference type="NCBIfam" id="NF010693">
    <property type="entry name" value="PRK14093.1"/>
    <property type="match status" value="1"/>
</dbReference>
<dbReference type="NCBIfam" id="TIGR01143">
    <property type="entry name" value="murF"/>
    <property type="match status" value="1"/>
</dbReference>
<dbReference type="GO" id="GO:0005524">
    <property type="term" value="F:ATP binding"/>
    <property type="evidence" value="ECO:0007669"/>
    <property type="project" value="UniProtKB-UniRule"/>
</dbReference>
<comment type="caution">
    <text evidence="10">Lacks conserved residue(s) required for the propagation of feature annotation.</text>
</comment>
<evidence type="ECO:0000256" key="9">
    <source>
        <dbReference type="ARBA" id="ARBA00023316"/>
    </source>
</evidence>
<dbReference type="SUPFAM" id="SSF53623">
    <property type="entry name" value="MurD-like peptide ligases, catalytic domain"/>
    <property type="match status" value="1"/>
</dbReference>
<dbReference type="SUPFAM" id="SSF53244">
    <property type="entry name" value="MurD-like peptide ligases, peptide-binding domain"/>
    <property type="match status" value="1"/>
</dbReference>
<protein>
    <recommendedName>
        <fullName evidence="10 11">UDP-N-acetylmuramoyl-tripeptide--D-alanyl-D-alanine ligase</fullName>
        <ecNumber evidence="10 11">6.3.2.10</ecNumber>
    </recommendedName>
    <alternativeName>
        <fullName evidence="10">D-alanyl-D-alanine-adding enzyme</fullName>
    </alternativeName>
</protein>
<dbReference type="GO" id="GO:0009252">
    <property type="term" value="P:peptidoglycan biosynthetic process"/>
    <property type="evidence" value="ECO:0007669"/>
    <property type="project" value="UniProtKB-UniRule"/>
</dbReference>
<comment type="function">
    <text evidence="10 11">Involved in cell wall formation. Catalyzes the final step in the synthesis of UDP-N-acetylmuramoyl-pentapeptide, the precursor of murein.</text>
</comment>
<comment type="pathway">
    <text evidence="10 11">Cell wall biogenesis; peptidoglycan biosynthesis.</text>
</comment>
<dbReference type="AlphaFoldDB" id="A0A4R3ML44"/>
<dbReference type="GO" id="GO:0008766">
    <property type="term" value="F:UDP-N-acetylmuramoylalanyl-D-glutamyl-2,6-diaminopimelate-D-alanyl-D-alanine ligase activity"/>
    <property type="evidence" value="ECO:0007669"/>
    <property type="project" value="RHEA"/>
</dbReference>
<keyword evidence="8 10" id="KW-0131">Cell cycle</keyword>
<dbReference type="GO" id="GO:0047480">
    <property type="term" value="F:UDP-N-acetylmuramoyl-tripeptide-D-alanyl-D-alanine ligase activity"/>
    <property type="evidence" value="ECO:0007669"/>
    <property type="project" value="UniProtKB-UniRule"/>
</dbReference>
<comment type="similarity">
    <text evidence="10">Belongs to the MurCDEF family. MurF subfamily.</text>
</comment>
<keyword evidence="5 10" id="KW-0067">ATP-binding</keyword>
<dbReference type="InterPro" id="IPR036565">
    <property type="entry name" value="Mur-like_cat_sf"/>
</dbReference>
<dbReference type="PANTHER" id="PTHR43024">
    <property type="entry name" value="UDP-N-ACETYLMURAMOYL-TRIPEPTIDE--D-ALANYL-D-ALANINE LIGASE"/>
    <property type="match status" value="1"/>
</dbReference>
<comment type="catalytic activity">
    <reaction evidence="10 11">
        <text>D-alanyl-D-alanine + UDP-N-acetyl-alpha-D-muramoyl-L-alanyl-gamma-D-glutamyl-meso-2,6-diaminopimelate + ATP = UDP-N-acetyl-alpha-D-muramoyl-L-alanyl-gamma-D-glutamyl-meso-2,6-diaminopimeloyl-D-alanyl-D-alanine + ADP + phosphate + H(+)</text>
        <dbReference type="Rhea" id="RHEA:28374"/>
        <dbReference type="ChEBI" id="CHEBI:15378"/>
        <dbReference type="ChEBI" id="CHEBI:30616"/>
        <dbReference type="ChEBI" id="CHEBI:43474"/>
        <dbReference type="ChEBI" id="CHEBI:57822"/>
        <dbReference type="ChEBI" id="CHEBI:61386"/>
        <dbReference type="ChEBI" id="CHEBI:83905"/>
        <dbReference type="ChEBI" id="CHEBI:456216"/>
        <dbReference type="EC" id="6.3.2.10"/>
    </reaction>
</comment>
<evidence type="ECO:0000259" key="14">
    <source>
        <dbReference type="Pfam" id="PF08245"/>
    </source>
</evidence>
<feature type="domain" description="Mur ligase C-terminal" evidence="13">
    <location>
        <begin position="326"/>
        <end position="449"/>
    </location>
</feature>
<dbReference type="InterPro" id="IPR000713">
    <property type="entry name" value="Mur_ligase_N"/>
</dbReference>
<keyword evidence="1 10" id="KW-0963">Cytoplasm</keyword>
<evidence type="ECO:0000256" key="7">
    <source>
        <dbReference type="ARBA" id="ARBA00022984"/>
    </source>
</evidence>
<keyword evidence="9 10" id="KW-0961">Cell wall biogenesis/degradation</keyword>
<feature type="domain" description="Mur ligase central" evidence="14">
    <location>
        <begin position="111"/>
        <end position="300"/>
    </location>
</feature>
<evidence type="ECO:0000256" key="5">
    <source>
        <dbReference type="ARBA" id="ARBA00022840"/>
    </source>
</evidence>
<dbReference type="HAMAP" id="MF_02019">
    <property type="entry name" value="MurF"/>
    <property type="match status" value="1"/>
</dbReference>
<evidence type="ECO:0000256" key="2">
    <source>
        <dbReference type="ARBA" id="ARBA00022598"/>
    </source>
</evidence>
<dbReference type="GO" id="GO:0005737">
    <property type="term" value="C:cytoplasm"/>
    <property type="evidence" value="ECO:0007669"/>
    <property type="project" value="UniProtKB-SubCell"/>
</dbReference>
<dbReference type="GO" id="GO:0051301">
    <property type="term" value="P:cell division"/>
    <property type="evidence" value="ECO:0007669"/>
    <property type="project" value="UniProtKB-KW"/>
</dbReference>
<dbReference type="InterPro" id="IPR005863">
    <property type="entry name" value="UDP-N-AcMur_synth"/>
</dbReference>
<dbReference type="InterPro" id="IPR013221">
    <property type="entry name" value="Mur_ligase_cen"/>
</dbReference>
<name>A0A4R3ML44_9HYPH</name>
<keyword evidence="7 10" id="KW-0573">Peptidoglycan synthesis</keyword>
<organism evidence="15 16">
    <name type="scientific">Tepidamorphus gemmatus</name>
    <dbReference type="NCBI Taxonomy" id="747076"/>
    <lineage>
        <taxon>Bacteria</taxon>
        <taxon>Pseudomonadati</taxon>
        <taxon>Pseudomonadota</taxon>
        <taxon>Alphaproteobacteria</taxon>
        <taxon>Hyphomicrobiales</taxon>
        <taxon>Tepidamorphaceae</taxon>
        <taxon>Tepidamorphus</taxon>
    </lineage>
</organism>
<dbReference type="InterPro" id="IPR036615">
    <property type="entry name" value="Mur_ligase_C_dom_sf"/>
</dbReference>
<dbReference type="Pfam" id="PF01225">
    <property type="entry name" value="Mur_ligase"/>
    <property type="match status" value="1"/>
</dbReference>
<dbReference type="Pfam" id="PF08245">
    <property type="entry name" value="Mur_ligase_M"/>
    <property type="match status" value="1"/>
</dbReference>
<proteinExistence type="inferred from homology"/>
<evidence type="ECO:0000313" key="16">
    <source>
        <dbReference type="Proteomes" id="UP000295678"/>
    </source>
</evidence>
<evidence type="ECO:0000259" key="12">
    <source>
        <dbReference type="Pfam" id="PF01225"/>
    </source>
</evidence>
<dbReference type="GO" id="GO:0008360">
    <property type="term" value="P:regulation of cell shape"/>
    <property type="evidence" value="ECO:0007669"/>
    <property type="project" value="UniProtKB-KW"/>
</dbReference>
<feature type="domain" description="Mur ligase N-terminal catalytic" evidence="12">
    <location>
        <begin position="25"/>
        <end position="96"/>
    </location>
</feature>
<reference evidence="15 16" key="1">
    <citation type="submission" date="2019-03" db="EMBL/GenBank/DDBJ databases">
        <title>Genomic Encyclopedia of Type Strains, Phase IV (KMG-IV): sequencing the most valuable type-strain genomes for metagenomic binning, comparative biology and taxonomic classification.</title>
        <authorList>
            <person name="Goeker M."/>
        </authorList>
    </citation>
    <scope>NUCLEOTIDE SEQUENCE [LARGE SCALE GENOMIC DNA]</scope>
    <source>
        <strain evidence="15 16">DSM 19345</strain>
    </source>
</reference>
<dbReference type="EMBL" id="SMAK01000001">
    <property type="protein sequence ID" value="TCT13498.1"/>
    <property type="molecule type" value="Genomic_DNA"/>
</dbReference>
<comment type="subcellular location">
    <subcellularLocation>
        <location evidence="10 11">Cytoplasm</location>
    </subcellularLocation>
</comment>
<evidence type="ECO:0000256" key="11">
    <source>
        <dbReference type="RuleBase" id="RU004136"/>
    </source>
</evidence>
<accession>A0A4R3ML44</accession>
<dbReference type="PANTHER" id="PTHR43024:SF1">
    <property type="entry name" value="UDP-N-ACETYLMURAMOYL-TRIPEPTIDE--D-ALANYL-D-ALANINE LIGASE"/>
    <property type="match status" value="1"/>
</dbReference>
<dbReference type="OrthoDB" id="9801978at2"/>
<dbReference type="Gene3D" id="3.90.190.20">
    <property type="entry name" value="Mur ligase, C-terminal domain"/>
    <property type="match status" value="1"/>
</dbReference>
<evidence type="ECO:0000256" key="4">
    <source>
        <dbReference type="ARBA" id="ARBA00022741"/>
    </source>
</evidence>
<keyword evidence="3 10" id="KW-0132">Cell division</keyword>
<dbReference type="GO" id="GO:0071555">
    <property type="term" value="P:cell wall organization"/>
    <property type="evidence" value="ECO:0007669"/>
    <property type="project" value="UniProtKB-KW"/>
</dbReference>
<keyword evidence="16" id="KW-1185">Reference proteome</keyword>